<proteinExistence type="predicted"/>
<dbReference type="Pfam" id="PF09839">
    <property type="entry name" value="DUF2066"/>
    <property type="match status" value="1"/>
</dbReference>
<evidence type="ECO:0000313" key="2">
    <source>
        <dbReference type="EMBL" id="MFC5066936.1"/>
    </source>
</evidence>
<evidence type="ECO:0000313" key="3">
    <source>
        <dbReference type="Proteomes" id="UP001595796"/>
    </source>
</evidence>
<comment type="caution">
    <text evidence="2">The sequence shown here is derived from an EMBL/GenBank/DDBJ whole genome shotgun (WGS) entry which is preliminary data.</text>
</comment>
<accession>A0ABV9YYM0</accession>
<name>A0ABV9YYM0_9HYPH</name>
<feature type="signal peptide" evidence="1">
    <location>
        <begin position="1"/>
        <end position="24"/>
    </location>
</feature>
<dbReference type="InterPro" id="IPR018642">
    <property type="entry name" value="DUF2066"/>
</dbReference>
<dbReference type="Proteomes" id="UP001595796">
    <property type="component" value="Unassembled WGS sequence"/>
</dbReference>
<dbReference type="RefSeq" id="WP_162799704.1">
    <property type="nucleotide sequence ID" value="NZ_JBHSJF010000002.1"/>
</dbReference>
<organism evidence="2 3">
    <name type="scientific">Flaviflagellibacter deserti</name>
    <dbReference type="NCBI Taxonomy" id="2267266"/>
    <lineage>
        <taxon>Bacteria</taxon>
        <taxon>Pseudomonadati</taxon>
        <taxon>Pseudomonadota</taxon>
        <taxon>Alphaproteobacteria</taxon>
        <taxon>Hyphomicrobiales</taxon>
        <taxon>Flaviflagellibacter</taxon>
    </lineage>
</organism>
<evidence type="ECO:0000256" key="1">
    <source>
        <dbReference type="SAM" id="SignalP"/>
    </source>
</evidence>
<feature type="chain" id="PRO_5046674406" evidence="1">
    <location>
        <begin position="25"/>
        <end position="273"/>
    </location>
</feature>
<reference evidence="3" key="1">
    <citation type="journal article" date="2019" name="Int. J. Syst. Evol. Microbiol.">
        <title>The Global Catalogue of Microorganisms (GCM) 10K type strain sequencing project: providing services to taxonomists for standard genome sequencing and annotation.</title>
        <authorList>
            <consortium name="The Broad Institute Genomics Platform"/>
            <consortium name="The Broad Institute Genome Sequencing Center for Infectious Disease"/>
            <person name="Wu L."/>
            <person name="Ma J."/>
        </authorList>
    </citation>
    <scope>NUCLEOTIDE SEQUENCE [LARGE SCALE GENOMIC DNA]</scope>
    <source>
        <strain evidence="3">CGMCC 1.16444</strain>
    </source>
</reference>
<dbReference type="EMBL" id="JBHSJF010000002">
    <property type="protein sequence ID" value="MFC5066936.1"/>
    <property type="molecule type" value="Genomic_DNA"/>
</dbReference>
<keyword evidence="1" id="KW-0732">Signal</keyword>
<sequence length="273" mass="29840">MTGTIIRTAAFAAALLLSTLPGHADETVADLYRAWANVTGQREETRNPALLQGFRDVLVKVSGDARLVSDPRVDQLYSAQAASFYSYRDLMADIPKHDEQGTRDRPFEITIDYDKTRIDGALEALGRQPWSASRPRIIIFLAVKIADTIYVLSDKNDYGDLQRKSFGLAARRYGIPIGFPSDGLLRKSSLDFNSLLDPKLDALGATAKTAGGDIALAGSLIFSDELAGWIADWRLSTNGTPYHWGIKGVNFDEAFRTAIRGTAQILSGNGEPD</sequence>
<gene>
    <name evidence="2" type="ORF">ACFPFW_02790</name>
</gene>
<keyword evidence="3" id="KW-1185">Reference proteome</keyword>
<protein>
    <submittedName>
        <fullName evidence="2">DUF2066 domain-containing protein</fullName>
    </submittedName>
</protein>